<dbReference type="EMBL" id="BARU01034758">
    <property type="protein sequence ID" value="GAH67276.1"/>
    <property type="molecule type" value="Genomic_DNA"/>
</dbReference>
<keyword evidence="1" id="KW-0812">Transmembrane</keyword>
<feature type="transmembrane region" description="Helical" evidence="1">
    <location>
        <begin position="76"/>
        <end position="95"/>
    </location>
</feature>
<reference evidence="2" key="1">
    <citation type="journal article" date="2014" name="Front. Microbiol.">
        <title>High frequency of phylogenetically diverse reductive dehalogenase-homologous genes in deep subseafloor sedimentary metagenomes.</title>
        <authorList>
            <person name="Kawai M."/>
            <person name="Futagami T."/>
            <person name="Toyoda A."/>
            <person name="Takaki Y."/>
            <person name="Nishi S."/>
            <person name="Hori S."/>
            <person name="Arai W."/>
            <person name="Tsubouchi T."/>
            <person name="Morono Y."/>
            <person name="Uchiyama I."/>
            <person name="Ito T."/>
            <person name="Fujiyama A."/>
            <person name="Inagaki F."/>
            <person name="Takami H."/>
        </authorList>
    </citation>
    <scope>NUCLEOTIDE SEQUENCE</scope>
    <source>
        <strain evidence="2">Expedition CK06-06</strain>
    </source>
</reference>
<dbReference type="AlphaFoldDB" id="X1HAQ3"/>
<comment type="caution">
    <text evidence="2">The sequence shown here is derived from an EMBL/GenBank/DDBJ whole genome shotgun (WGS) entry which is preliminary data.</text>
</comment>
<gene>
    <name evidence="2" type="ORF">S03H2_54508</name>
</gene>
<name>X1HAQ3_9ZZZZ</name>
<organism evidence="2">
    <name type="scientific">marine sediment metagenome</name>
    <dbReference type="NCBI Taxonomy" id="412755"/>
    <lineage>
        <taxon>unclassified sequences</taxon>
        <taxon>metagenomes</taxon>
        <taxon>ecological metagenomes</taxon>
    </lineage>
</organism>
<keyword evidence="1" id="KW-0472">Membrane</keyword>
<protein>
    <submittedName>
        <fullName evidence="2">Uncharacterized protein</fullName>
    </submittedName>
</protein>
<evidence type="ECO:0000256" key="1">
    <source>
        <dbReference type="SAM" id="Phobius"/>
    </source>
</evidence>
<keyword evidence="1" id="KW-1133">Transmembrane helix</keyword>
<proteinExistence type="predicted"/>
<accession>X1HAQ3</accession>
<evidence type="ECO:0000313" key="2">
    <source>
        <dbReference type="EMBL" id="GAH67276.1"/>
    </source>
</evidence>
<sequence>MATWEQHMSGVSTEHLQSKIIELKDIIAMKKAGASRSELMQKYGYYPDNPEGTILAYQKLLASRGVIVEKTQQAGIFSNKNITIAIVAIIAVILIKKL</sequence>